<name>A0A9Q0YAT8_9SAUR</name>
<evidence type="ECO:0000313" key="2">
    <source>
        <dbReference type="EMBL" id="KAJ7345504.1"/>
    </source>
</evidence>
<dbReference type="EMBL" id="JAPFRF010000001">
    <property type="protein sequence ID" value="KAJ7345504.1"/>
    <property type="molecule type" value="Genomic_DNA"/>
</dbReference>
<dbReference type="PANTHER" id="PTHR35352:SF1">
    <property type="entry name" value="COILED-COIL DOMAIN-CONTAINING PROTEIN 150"/>
    <property type="match status" value="1"/>
</dbReference>
<comment type="caution">
    <text evidence="2">The sequence shown here is derived from an EMBL/GenBank/DDBJ whole genome shotgun (WGS) entry which is preliminary data.</text>
</comment>
<dbReference type="Proteomes" id="UP001142489">
    <property type="component" value="Unassembled WGS sequence"/>
</dbReference>
<dbReference type="SUPFAM" id="SSF90257">
    <property type="entry name" value="Myosin rod fragments"/>
    <property type="match status" value="1"/>
</dbReference>
<accession>A0A9Q0YAT8</accession>
<proteinExistence type="predicted"/>
<gene>
    <name evidence="2" type="ORF">JRQ81_001454</name>
</gene>
<sequence length="406" mass="46605">MARPIISPVSINPTAPETFEVLNQRMRVVEEQTSALLRDLRTLDVKGPSMECAPSKPLEKTGDHESISPIRAKVAFGGVNDTLWRTCETLVNRMCRLESVVQSLKLNMFRLQTEKELNPKHAANLEQRLNAIQEEHIEELKVLQTEGRMLCQQLRESREEEEKARAQVERLRAALEMATTTKREMAVAADELRAAKQKMDHKLQQLTEQLSTERSTRQSLEESQAVLLYQIQDMEVSVEKERKQVHILQQDCHSLRQDIRILRESLRKEEERRVCLEQECTQLRSSLSMRILFFSLQASQASLSTAQEENAQLRTEITALREVAEKVQVLNEQLTQECAELNGALQNVTMEKAHLISQHQAALKVEQEKISQKLQQQDLILDAARASIVGELQMVQNEKAELQREM</sequence>
<dbReference type="OrthoDB" id="416454at2759"/>
<evidence type="ECO:0000256" key="1">
    <source>
        <dbReference type="SAM" id="Coils"/>
    </source>
</evidence>
<evidence type="ECO:0000313" key="3">
    <source>
        <dbReference type="Proteomes" id="UP001142489"/>
    </source>
</evidence>
<feature type="coiled-coil region" evidence="1">
    <location>
        <begin position="122"/>
        <end position="351"/>
    </location>
</feature>
<dbReference type="PANTHER" id="PTHR35352">
    <property type="entry name" value="COILED-COIL DOMAIN-CONTAINING PROTEIN 150"/>
    <property type="match status" value="1"/>
</dbReference>
<dbReference type="InterPro" id="IPR038807">
    <property type="entry name" value="CCDC150"/>
</dbReference>
<keyword evidence="3" id="KW-1185">Reference proteome</keyword>
<reference evidence="2" key="1">
    <citation type="journal article" date="2023" name="DNA Res.">
        <title>Chromosome-level genome assembly of Phrynocephalus forsythii using third-generation DNA sequencing and Hi-C analysis.</title>
        <authorList>
            <person name="Qi Y."/>
            <person name="Zhao W."/>
            <person name="Zhao Y."/>
            <person name="Niu C."/>
            <person name="Cao S."/>
            <person name="Zhang Y."/>
        </authorList>
    </citation>
    <scope>NUCLEOTIDE SEQUENCE</scope>
    <source>
        <tissue evidence="2">Muscle</tissue>
    </source>
</reference>
<dbReference type="AlphaFoldDB" id="A0A9Q0YAT8"/>
<evidence type="ECO:0008006" key="4">
    <source>
        <dbReference type="Google" id="ProtNLM"/>
    </source>
</evidence>
<organism evidence="2 3">
    <name type="scientific">Phrynocephalus forsythii</name>
    <dbReference type="NCBI Taxonomy" id="171643"/>
    <lineage>
        <taxon>Eukaryota</taxon>
        <taxon>Metazoa</taxon>
        <taxon>Chordata</taxon>
        <taxon>Craniata</taxon>
        <taxon>Vertebrata</taxon>
        <taxon>Euteleostomi</taxon>
        <taxon>Lepidosauria</taxon>
        <taxon>Squamata</taxon>
        <taxon>Bifurcata</taxon>
        <taxon>Unidentata</taxon>
        <taxon>Episquamata</taxon>
        <taxon>Toxicofera</taxon>
        <taxon>Iguania</taxon>
        <taxon>Acrodonta</taxon>
        <taxon>Agamidae</taxon>
        <taxon>Agaminae</taxon>
        <taxon>Phrynocephalus</taxon>
    </lineage>
</organism>
<protein>
    <recommendedName>
        <fullName evidence="4">Coiled-coil domain-containing protein 150</fullName>
    </recommendedName>
</protein>
<keyword evidence="1" id="KW-0175">Coiled coil</keyword>